<name>A0A016UD09_9BILA</name>
<evidence type="ECO:0000313" key="2">
    <source>
        <dbReference type="Proteomes" id="UP000024635"/>
    </source>
</evidence>
<accession>A0A016UD09</accession>
<sequence length="80" mass="9317">MGWRSGCTQYVPFKWFRGETRAHPTAEHSSAPSMRGKKCLYFLHFSLLSRSFIPAYEFTVPKNPLIRENLQSKDFRGCCL</sequence>
<gene>
    <name evidence="1" type="primary">Acey_s0045.g1221</name>
    <name evidence="1" type="ORF">Y032_0045g1221</name>
</gene>
<keyword evidence="2" id="KW-1185">Reference proteome</keyword>
<dbReference type="AlphaFoldDB" id="A0A016UD09"/>
<protein>
    <submittedName>
        <fullName evidence="1">Uncharacterized protein</fullName>
    </submittedName>
</protein>
<evidence type="ECO:0000313" key="1">
    <source>
        <dbReference type="EMBL" id="EYC13020.1"/>
    </source>
</evidence>
<dbReference type="Proteomes" id="UP000024635">
    <property type="component" value="Unassembled WGS sequence"/>
</dbReference>
<dbReference type="EMBL" id="JARK01001381">
    <property type="protein sequence ID" value="EYC13020.1"/>
    <property type="molecule type" value="Genomic_DNA"/>
</dbReference>
<proteinExistence type="predicted"/>
<organism evidence="1 2">
    <name type="scientific">Ancylostoma ceylanicum</name>
    <dbReference type="NCBI Taxonomy" id="53326"/>
    <lineage>
        <taxon>Eukaryota</taxon>
        <taxon>Metazoa</taxon>
        <taxon>Ecdysozoa</taxon>
        <taxon>Nematoda</taxon>
        <taxon>Chromadorea</taxon>
        <taxon>Rhabditida</taxon>
        <taxon>Rhabditina</taxon>
        <taxon>Rhabditomorpha</taxon>
        <taxon>Strongyloidea</taxon>
        <taxon>Ancylostomatidae</taxon>
        <taxon>Ancylostomatinae</taxon>
        <taxon>Ancylostoma</taxon>
    </lineage>
</organism>
<reference evidence="2" key="1">
    <citation type="journal article" date="2015" name="Nat. Genet.">
        <title>The genome and transcriptome of the zoonotic hookworm Ancylostoma ceylanicum identify infection-specific gene families.</title>
        <authorList>
            <person name="Schwarz E.M."/>
            <person name="Hu Y."/>
            <person name="Antoshechkin I."/>
            <person name="Miller M.M."/>
            <person name="Sternberg P.W."/>
            <person name="Aroian R.V."/>
        </authorList>
    </citation>
    <scope>NUCLEOTIDE SEQUENCE</scope>
    <source>
        <strain evidence="2">HY135</strain>
    </source>
</reference>
<comment type="caution">
    <text evidence="1">The sequence shown here is derived from an EMBL/GenBank/DDBJ whole genome shotgun (WGS) entry which is preliminary data.</text>
</comment>